<evidence type="ECO:0000259" key="3">
    <source>
        <dbReference type="Pfam" id="PF03144"/>
    </source>
</evidence>
<keyword evidence="2" id="KW-0342">GTP-binding</keyword>
<evidence type="ECO:0000256" key="2">
    <source>
        <dbReference type="ARBA" id="ARBA00023134"/>
    </source>
</evidence>
<keyword evidence="4" id="KW-0251">Elongation factor</keyword>
<dbReference type="InterPro" id="IPR027417">
    <property type="entry name" value="P-loop_NTPase"/>
</dbReference>
<dbReference type="OrthoDB" id="342024at2759"/>
<organism evidence="4 5">
    <name type="scientific">Entamoeba invadens IP1</name>
    <dbReference type="NCBI Taxonomy" id="370355"/>
    <lineage>
        <taxon>Eukaryota</taxon>
        <taxon>Amoebozoa</taxon>
        <taxon>Evosea</taxon>
        <taxon>Archamoebae</taxon>
        <taxon>Mastigamoebida</taxon>
        <taxon>Entamoebidae</taxon>
        <taxon>Entamoeba</taxon>
    </lineage>
</organism>
<dbReference type="Proteomes" id="UP000014680">
    <property type="component" value="Unassembled WGS sequence"/>
</dbReference>
<protein>
    <submittedName>
        <fullName evidence="4">Elongation factor 1-alpha, putative</fullName>
    </submittedName>
</protein>
<dbReference type="RefSeq" id="XP_004185055.1">
    <property type="nucleotide sequence ID" value="XM_004185007.1"/>
</dbReference>
<dbReference type="GO" id="GO:0005525">
    <property type="term" value="F:GTP binding"/>
    <property type="evidence" value="ECO:0007669"/>
    <property type="project" value="UniProtKB-KW"/>
</dbReference>
<dbReference type="InterPro" id="IPR004161">
    <property type="entry name" value="EFTu-like_2"/>
</dbReference>
<dbReference type="SUPFAM" id="SSF50447">
    <property type="entry name" value="Translation proteins"/>
    <property type="match status" value="1"/>
</dbReference>
<evidence type="ECO:0000313" key="4">
    <source>
        <dbReference type="EMBL" id="ELP85709.1"/>
    </source>
</evidence>
<dbReference type="Gene3D" id="2.40.30.10">
    <property type="entry name" value="Translation factors"/>
    <property type="match status" value="1"/>
</dbReference>
<dbReference type="InterPro" id="IPR009000">
    <property type="entry name" value="Transl_B-barrel_sf"/>
</dbReference>
<dbReference type="InterPro" id="IPR050100">
    <property type="entry name" value="TRAFAC_GTPase_members"/>
</dbReference>
<dbReference type="Pfam" id="PF03144">
    <property type="entry name" value="GTP_EFTU_D2"/>
    <property type="match status" value="1"/>
</dbReference>
<dbReference type="VEuPathDB" id="AmoebaDB:EIN_265160"/>
<dbReference type="KEGG" id="eiv:EIN_265160"/>
<dbReference type="GO" id="GO:0003746">
    <property type="term" value="F:translation elongation factor activity"/>
    <property type="evidence" value="ECO:0007669"/>
    <property type="project" value="UniProtKB-KW"/>
</dbReference>
<dbReference type="EMBL" id="KB207046">
    <property type="protein sequence ID" value="ELP85709.1"/>
    <property type="molecule type" value="Genomic_DNA"/>
</dbReference>
<accession>A0A0A1TWT1</accession>
<evidence type="ECO:0000313" key="5">
    <source>
        <dbReference type="Proteomes" id="UP000014680"/>
    </source>
</evidence>
<name>A0A0A1TWT1_ENTIV</name>
<keyword evidence="5" id="KW-1185">Reference proteome</keyword>
<dbReference type="PANTHER" id="PTHR23115">
    <property type="entry name" value="TRANSLATION FACTOR"/>
    <property type="match status" value="1"/>
</dbReference>
<proteinExistence type="predicted"/>
<feature type="domain" description="Translation elongation factor EFTu-like" evidence="3">
    <location>
        <begin position="96"/>
        <end position="162"/>
    </location>
</feature>
<dbReference type="Gene3D" id="3.40.50.300">
    <property type="entry name" value="P-loop containing nucleotide triphosphate hydrolases"/>
    <property type="match status" value="1"/>
</dbReference>
<gene>
    <name evidence="4" type="ORF">EIN_265160</name>
</gene>
<keyword evidence="1" id="KW-0547">Nucleotide-binding</keyword>
<sequence>MGKVKYSEIRFEETKYKILDLLKLVRIKSENVRFIPIDGLRGDNLTVSSENMTWTINKTGTVTDQLNTLKPPERSRLDTGPFRITVEDVYKISGVGTVLVGIVESGIVRANQLFTVSPSRLSTKTKSVEMMGNPISEGKAKEFVGVNVANTTCRDYNIGEVLSDLNCFAVRCEQFVAQIKIVDDRIVKTGLAPTMNIHLAQVPCVVLDIVKISKNAQEKKDNGKIAAYGGVEKTIMKYCAKHSVFAGKKHVIIGNFFVKKCVTVNGKKGNANLNIN</sequence>
<dbReference type="SUPFAM" id="SSF52540">
    <property type="entry name" value="P-loop containing nucleoside triphosphate hydrolases"/>
    <property type="match status" value="1"/>
</dbReference>
<reference evidence="4 5" key="1">
    <citation type="submission" date="2012-10" db="EMBL/GenBank/DDBJ databases">
        <authorList>
            <person name="Zafar N."/>
            <person name="Inman J."/>
            <person name="Hall N."/>
            <person name="Lorenzi H."/>
            <person name="Caler E."/>
        </authorList>
    </citation>
    <scope>NUCLEOTIDE SEQUENCE [LARGE SCALE GENOMIC DNA]</scope>
    <source>
        <strain evidence="4 5">IP1</strain>
    </source>
</reference>
<evidence type="ECO:0000256" key="1">
    <source>
        <dbReference type="ARBA" id="ARBA00022741"/>
    </source>
</evidence>
<dbReference type="GeneID" id="14884692"/>
<keyword evidence="4" id="KW-0648">Protein biosynthesis</keyword>
<dbReference type="AlphaFoldDB" id="A0A0A1TWT1"/>